<feature type="domain" description="DUF4461" evidence="1">
    <location>
        <begin position="22"/>
        <end position="102"/>
    </location>
</feature>
<dbReference type="Proteomes" id="UP000005237">
    <property type="component" value="Unassembled WGS sequence"/>
</dbReference>
<organism evidence="2 3">
    <name type="scientific">Caenorhabditis japonica</name>
    <dbReference type="NCBI Taxonomy" id="281687"/>
    <lineage>
        <taxon>Eukaryota</taxon>
        <taxon>Metazoa</taxon>
        <taxon>Ecdysozoa</taxon>
        <taxon>Nematoda</taxon>
        <taxon>Chromadorea</taxon>
        <taxon>Rhabditida</taxon>
        <taxon>Rhabditina</taxon>
        <taxon>Rhabditomorpha</taxon>
        <taxon>Rhabditoidea</taxon>
        <taxon>Rhabditidae</taxon>
        <taxon>Peloderinae</taxon>
        <taxon>Caenorhabditis</taxon>
    </lineage>
</organism>
<dbReference type="InterPro" id="IPR027986">
    <property type="entry name" value="TCAIM"/>
</dbReference>
<dbReference type="Pfam" id="PF14688">
    <property type="entry name" value="DUF4461"/>
    <property type="match status" value="1"/>
</dbReference>
<proteinExistence type="predicted"/>
<accession>A0A8R1I4K7</accession>
<evidence type="ECO:0000313" key="3">
    <source>
        <dbReference type="Proteomes" id="UP000005237"/>
    </source>
</evidence>
<sequence length="102" mass="11410">MQGCVLSRFLLDIAGVSLNNNRKISQNELEFARDECIQELKLTGLKWEPTFQPDTILSCVNRLTHCSDDVRKLVSGLSLIISTNPSIYVTNDGTLSIPLNWS</sequence>
<reference evidence="2" key="2">
    <citation type="submission" date="2022-06" db="UniProtKB">
        <authorList>
            <consortium name="EnsemblMetazoa"/>
        </authorList>
    </citation>
    <scope>IDENTIFICATION</scope>
    <source>
        <strain evidence="2">DF5081</strain>
    </source>
</reference>
<reference evidence="3" key="1">
    <citation type="submission" date="2010-08" db="EMBL/GenBank/DDBJ databases">
        <authorList>
            <consortium name="Caenorhabditis japonica Sequencing Consortium"/>
            <person name="Wilson R.K."/>
        </authorList>
    </citation>
    <scope>NUCLEOTIDE SEQUENCE [LARGE SCALE GENOMIC DNA]</scope>
    <source>
        <strain evidence="3">DF5081</strain>
    </source>
</reference>
<keyword evidence="3" id="KW-1185">Reference proteome</keyword>
<dbReference type="AlphaFoldDB" id="A0A8R1I4K7"/>
<dbReference type="PANTHER" id="PTHR31596:SF1">
    <property type="entry name" value="T-CELL ACTIVATION INHIBITOR, MITOCHONDRIAL"/>
    <property type="match status" value="1"/>
</dbReference>
<dbReference type="EnsemblMetazoa" id="CJA19140.1">
    <property type="protein sequence ID" value="CJA19140.1"/>
    <property type="gene ID" value="WBGene00138343"/>
</dbReference>
<dbReference type="GO" id="GO:0005739">
    <property type="term" value="C:mitochondrion"/>
    <property type="evidence" value="ECO:0007669"/>
    <property type="project" value="TreeGrafter"/>
</dbReference>
<protein>
    <submittedName>
        <fullName evidence="2">DUF4461 domain-containing protein</fullName>
    </submittedName>
</protein>
<evidence type="ECO:0000313" key="2">
    <source>
        <dbReference type="EnsemblMetazoa" id="CJA19140.1"/>
    </source>
</evidence>
<dbReference type="PANTHER" id="PTHR31596">
    <property type="entry name" value="T-CELL ACTIVATION INHIBITOR, MITOCHONDRIAL"/>
    <property type="match status" value="1"/>
</dbReference>
<name>A0A8R1I4K7_CAEJA</name>
<dbReference type="InterPro" id="IPR027989">
    <property type="entry name" value="DUF4461"/>
</dbReference>
<evidence type="ECO:0000259" key="1">
    <source>
        <dbReference type="Pfam" id="PF14688"/>
    </source>
</evidence>